<keyword evidence="3" id="KW-1185">Reference proteome</keyword>
<gene>
    <name evidence="2" type="ORF">ROA7745_04663</name>
</gene>
<organism evidence="2 3">
    <name type="scientific">Roseovarius aestuarii</name>
    <dbReference type="NCBI Taxonomy" id="475083"/>
    <lineage>
        <taxon>Bacteria</taxon>
        <taxon>Pseudomonadati</taxon>
        <taxon>Pseudomonadota</taxon>
        <taxon>Alphaproteobacteria</taxon>
        <taxon>Rhodobacterales</taxon>
        <taxon>Roseobacteraceae</taxon>
        <taxon>Roseovarius</taxon>
    </lineage>
</organism>
<name>A0A1X7BYY2_9RHOB</name>
<evidence type="ECO:0000313" key="3">
    <source>
        <dbReference type="Proteomes" id="UP000193224"/>
    </source>
</evidence>
<dbReference type="AlphaFoldDB" id="A0A1X7BYY2"/>
<feature type="region of interest" description="Disordered" evidence="1">
    <location>
        <begin position="1"/>
        <end position="34"/>
    </location>
</feature>
<evidence type="ECO:0000313" key="2">
    <source>
        <dbReference type="EMBL" id="SMC14793.1"/>
    </source>
</evidence>
<sequence>MDDAASSVLDNDTTDGFDYSGDVKATNGNPGDVGEVVMGSDGGLLIMYSDGSVDFSANGEFDHLNDGETAQTEFTYEIDGGDTATLLVTVWGEGEDLPG</sequence>
<reference evidence="2 3" key="1">
    <citation type="submission" date="2017-03" db="EMBL/GenBank/DDBJ databases">
        <authorList>
            <person name="Afonso C.L."/>
            <person name="Miller P.J."/>
            <person name="Scott M.A."/>
            <person name="Spackman E."/>
            <person name="Goraichik I."/>
            <person name="Dimitrov K.M."/>
            <person name="Suarez D.L."/>
            <person name="Swayne D.E."/>
        </authorList>
    </citation>
    <scope>NUCLEOTIDE SEQUENCE [LARGE SCALE GENOMIC DNA]</scope>
    <source>
        <strain evidence="2 3">CECT 7745</strain>
    </source>
</reference>
<evidence type="ECO:0000256" key="1">
    <source>
        <dbReference type="SAM" id="MobiDB-lite"/>
    </source>
</evidence>
<evidence type="ECO:0008006" key="4">
    <source>
        <dbReference type="Google" id="ProtNLM"/>
    </source>
</evidence>
<accession>A0A1X7BYY2</accession>
<dbReference type="Proteomes" id="UP000193224">
    <property type="component" value="Unassembled WGS sequence"/>
</dbReference>
<dbReference type="EMBL" id="FWXB01000078">
    <property type="protein sequence ID" value="SMC14793.1"/>
    <property type="molecule type" value="Genomic_DNA"/>
</dbReference>
<protein>
    <recommendedName>
        <fullName evidence="4">RapA2 cadherin-like domain-containing protein</fullName>
    </recommendedName>
</protein>
<proteinExistence type="predicted"/>